<keyword evidence="8" id="KW-0472">Membrane</keyword>
<feature type="transmembrane region" description="Helical" evidence="8">
    <location>
        <begin position="532"/>
        <end position="556"/>
    </location>
</feature>
<feature type="active site" description="Charge relay system" evidence="7">
    <location>
        <position position="144"/>
    </location>
</feature>
<evidence type="ECO:0000313" key="12">
    <source>
        <dbReference type="EMBL" id="ABW25679.1"/>
    </source>
</evidence>
<keyword evidence="4 7" id="KW-0645">Protease</keyword>
<keyword evidence="5 7" id="KW-0378">Hydrolase</keyword>
<feature type="active site" description="Charge relay system" evidence="7">
    <location>
        <position position="345"/>
    </location>
</feature>
<proteinExistence type="inferred from homology"/>
<comment type="similarity">
    <text evidence="2 7">Belongs to the peptidase S8 family.</text>
</comment>
<keyword evidence="13" id="KW-1185">Reference proteome</keyword>
<dbReference type="PANTHER" id="PTHR43806">
    <property type="entry name" value="PEPTIDASE S8"/>
    <property type="match status" value="1"/>
</dbReference>
<evidence type="ECO:0000256" key="2">
    <source>
        <dbReference type="ARBA" id="ARBA00011073"/>
    </source>
</evidence>
<evidence type="ECO:0000256" key="9">
    <source>
        <dbReference type="SAM" id="SignalP"/>
    </source>
</evidence>
<feature type="transmembrane region" description="Helical" evidence="8">
    <location>
        <begin position="562"/>
        <end position="582"/>
    </location>
</feature>
<feature type="transmembrane region" description="Helical" evidence="8">
    <location>
        <begin position="461"/>
        <end position="480"/>
    </location>
</feature>
<evidence type="ECO:0000313" key="13">
    <source>
        <dbReference type="Proteomes" id="UP000000268"/>
    </source>
</evidence>
<keyword evidence="8" id="KW-1133">Transmembrane helix</keyword>
<dbReference type="Pfam" id="PF00082">
    <property type="entry name" value="Peptidase_S8"/>
    <property type="match status" value="1"/>
</dbReference>
<feature type="signal peptide" evidence="9">
    <location>
        <begin position="1"/>
        <end position="19"/>
    </location>
</feature>
<dbReference type="InterPro" id="IPR023828">
    <property type="entry name" value="Peptidase_S8_Ser-AS"/>
</dbReference>
<dbReference type="AlphaFoldDB" id="B0CD88"/>
<dbReference type="InterPro" id="IPR045986">
    <property type="entry name" value="DUF5942"/>
</dbReference>
<evidence type="ECO:0000256" key="4">
    <source>
        <dbReference type="ARBA" id="ARBA00022670"/>
    </source>
</evidence>
<dbReference type="InterPro" id="IPR050131">
    <property type="entry name" value="Peptidase_S8_subtilisin-like"/>
</dbReference>
<evidence type="ECO:0000259" key="10">
    <source>
        <dbReference type="Pfam" id="PF00082"/>
    </source>
</evidence>
<dbReference type="PROSITE" id="PS00138">
    <property type="entry name" value="SUBTILASE_SER"/>
    <property type="match status" value="1"/>
</dbReference>
<dbReference type="Gene3D" id="3.40.50.200">
    <property type="entry name" value="Peptidase S8/S53 domain"/>
    <property type="match status" value="1"/>
</dbReference>
<evidence type="ECO:0000256" key="3">
    <source>
        <dbReference type="ARBA" id="ARBA00022525"/>
    </source>
</evidence>
<keyword evidence="3" id="KW-0964">Secreted</keyword>
<feature type="chain" id="PRO_5002748615" evidence="9">
    <location>
        <begin position="20"/>
        <end position="590"/>
    </location>
</feature>
<gene>
    <name evidence="12" type="ordered locus">AM1_0630</name>
</gene>
<dbReference type="PROSITE" id="PS51892">
    <property type="entry name" value="SUBTILASE"/>
    <property type="match status" value="1"/>
</dbReference>
<dbReference type="InterPro" id="IPR034084">
    <property type="entry name" value="Thermitase-like_dom"/>
</dbReference>
<dbReference type="OrthoDB" id="9798386at2"/>
<feature type="domain" description="DUF5942" evidence="11">
    <location>
        <begin position="405"/>
        <end position="589"/>
    </location>
</feature>
<feature type="active site" description="Charge relay system" evidence="7">
    <location>
        <position position="177"/>
    </location>
</feature>
<dbReference type="STRING" id="329726.AM1_0630"/>
<name>B0CD88_ACAM1</name>
<dbReference type="PIRSF" id="PIRSF037851">
    <property type="entry name" value="Subtilisin_cyano"/>
    <property type="match status" value="1"/>
</dbReference>
<comment type="subcellular location">
    <subcellularLocation>
        <location evidence="1">Secreted</location>
    </subcellularLocation>
</comment>
<feature type="transmembrane region" description="Helical" evidence="8">
    <location>
        <begin position="506"/>
        <end position="525"/>
    </location>
</feature>
<evidence type="ECO:0000256" key="5">
    <source>
        <dbReference type="ARBA" id="ARBA00022801"/>
    </source>
</evidence>
<evidence type="ECO:0000259" key="11">
    <source>
        <dbReference type="Pfam" id="PF19366"/>
    </source>
</evidence>
<organism evidence="12 13">
    <name type="scientific">Acaryochloris marina (strain MBIC 11017)</name>
    <dbReference type="NCBI Taxonomy" id="329726"/>
    <lineage>
        <taxon>Bacteria</taxon>
        <taxon>Bacillati</taxon>
        <taxon>Cyanobacteriota</taxon>
        <taxon>Cyanophyceae</taxon>
        <taxon>Acaryochloridales</taxon>
        <taxon>Acaryochloridaceae</taxon>
        <taxon>Acaryochloris</taxon>
    </lineage>
</organism>
<feature type="transmembrane region" description="Helical" evidence="8">
    <location>
        <begin position="435"/>
        <end position="454"/>
    </location>
</feature>
<evidence type="ECO:0000256" key="1">
    <source>
        <dbReference type="ARBA" id="ARBA00004613"/>
    </source>
</evidence>
<dbReference type="Pfam" id="PF19366">
    <property type="entry name" value="DUF5942"/>
    <property type="match status" value="1"/>
</dbReference>
<dbReference type="InterPro" id="IPR036852">
    <property type="entry name" value="Peptidase_S8/S53_dom_sf"/>
</dbReference>
<feature type="domain" description="Peptidase S8/S53" evidence="10">
    <location>
        <begin position="135"/>
        <end position="391"/>
    </location>
</feature>
<dbReference type="EMBL" id="CP000828">
    <property type="protein sequence ID" value="ABW25679.1"/>
    <property type="molecule type" value="Genomic_DNA"/>
</dbReference>
<dbReference type="CDD" id="cd07484">
    <property type="entry name" value="Peptidases_S8_Thermitase_like"/>
    <property type="match status" value="1"/>
</dbReference>
<dbReference type="InterPro" id="IPR000209">
    <property type="entry name" value="Peptidase_S8/S53_dom"/>
</dbReference>
<keyword evidence="6 7" id="KW-0720">Serine protease</keyword>
<dbReference type="GO" id="GO:0004252">
    <property type="term" value="F:serine-type endopeptidase activity"/>
    <property type="evidence" value="ECO:0007669"/>
    <property type="project" value="UniProtKB-UniRule"/>
</dbReference>
<accession>B0CD88</accession>
<dbReference type="Proteomes" id="UP000000268">
    <property type="component" value="Chromosome"/>
</dbReference>
<evidence type="ECO:0000256" key="6">
    <source>
        <dbReference type="ARBA" id="ARBA00022825"/>
    </source>
</evidence>
<dbReference type="PANTHER" id="PTHR43806:SF11">
    <property type="entry name" value="CEREVISIN-RELATED"/>
    <property type="match status" value="1"/>
</dbReference>
<dbReference type="SUPFAM" id="SSF52743">
    <property type="entry name" value="Subtilisin-like"/>
    <property type="match status" value="1"/>
</dbReference>
<dbReference type="eggNOG" id="COG1404">
    <property type="taxonomic scope" value="Bacteria"/>
</dbReference>
<dbReference type="InterPro" id="IPR017295">
    <property type="entry name" value="Pept_S8A_subtilisin_cyanobac-1"/>
</dbReference>
<dbReference type="HOGENOM" id="CLU_011263_15_4_3"/>
<keyword evidence="8" id="KW-0812">Transmembrane</keyword>
<sequence length="590" mass="62888">MKKWLLLLLFMAGFSWAIANFQGLSAQGQYDSLVFDFKDSLSTAEIEQQVNNLSEQFQTKLAYNSEFSLQDHVFIAKGDEQLLKAVRESGISEFTEFVEPNYIYQASFSPNDPEFDKQWNLKSINMEAAWQASRGRGTTVAVIDTGIAPVADLKRTRLVPGYDFVNDRVKATDDHGHGTHVAGTIAQSTNNNFGVAGIAYEAQLMPLKVLSRGGSGTVADIAESIRFAADNGADIINMSLGGGGESELMREAIEYAHQKGVVIVAAAGNAARSAVEFPARYPHVIGVSALDAEGQKAPYSNYGAGVDISAPGGSLKGNNSLGGILQNTINPRDGSSIFAAFQGTSMAAPHVAGVASLIRSIGVQNPDQVEQVLKQSAAAVKDDASNYFGTGKLDASKAVSLAAQKSFGFNGFMGWLRNGLFLGPRFWFDSRAVNWVNKFIMLAVAAVLASLFRLPWNWPMGLGLVFGSTGLFILRCFHLVDLPHWPLRVLGSSLPELGSAIQGTNALNPLTANVFAALALIVLFLSHPQLKWLALGGSVGITACLGVSAFIAPQVVWLGSTAVAQGFLAINALLCLALIYLASKSATRSA</sequence>
<keyword evidence="9" id="KW-0732">Signal</keyword>
<reference evidence="12 13" key="1">
    <citation type="journal article" date="2008" name="Proc. Natl. Acad. Sci. U.S.A.">
        <title>Niche adaptation and genome expansion in the chlorophyll d-producing cyanobacterium Acaryochloris marina.</title>
        <authorList>
            <person name="Swingley W.D."/>
            <person name="Chen M."/>
            <person name="Cheung P.C."/>
            <person name="Conrad A.L."/>
            <person name="Dejesa L.C."/>
            <person name="Hao J."/>
            <person name="Honchak B.M."/>
            <person name="Karbach L.E."/>
            <person name="Kurdoglu A."/>
            <person name="Lahiri S."/>
            <person name="Mastrian S.D."/>
            <person name="Miyashita H."/>
            <person name="Page L."/>
            <person name="Ramakrishna P."/>
            <person name="Satoh S."/>
            <person name="Sattley W.M."/>
            <person name="Shimada Y."/>
            <person name="Taylor H.L."/>
            <person name="Tomo T."/>
            <person name="Tsuchiya T."/>
            <person name="Wang Z.T."/>
            <person name="Raymond J."/>
            <person name="Mimuro M."/>
            <person name="Blankenship R.E."/>
            <person name="Touchman J.W."/>
        </authorList>
    </citation>
    <scope>NUCLEOTIDE SEQUENCE [LARGE SCALE GENOMIC DNA]</scope>
    <source>
        <strain evidence="13">MBIC 11017</strain>
    </source>
</reference>
<dbReference type="PRINTS" id="PR00723">
    <property type="entry name" value="SUBTILISIN"/>
</dbReference>
<dbReference type="GO" id="GO:0006508">
    <property type="term" value="P:proteolysis"/>
    <property type="evidence" value="ECO:0007669"/>
    <property type="project" value="UniProtKB-KW"/>
</dbReference>
<protein>
    <submittedName>
        <fullName evidence="12">Subtilase family protease</fullName>
    </submittedName>
</protein>
<dbReference type="RefSeq" id="WP_012161275.1">
    <property type="nucleotide sequence ID" value="NC_009925.1"/>
</dbReference>
<evidence type="ECO:0000256" key="7">
    <source>
        <dbReference type="PROSITE-ProRule" id="PRU01240"/>
    </source>
</evidence>
<dbReference type="GO" id="GO:0005576">
    <property type="term" value="C:extracellular region"/>
    <property type="evidence" value="ECO:0007669"/>
    <property type="project" value="UniProtKB-SubCell"/>
</dbReference>
<dbReference type="InterPro" id="IPR015500">
    <property type="entry name" value="Peptidase_S8_subtilisin-rel"/>
</dbReference>
<dbReference type="KEGG" id="amr:AM1_0630"/>
<evidence type="ECO:0000256" key="8">
    <source>
        <dbReference type="SAM" id="Phobius"/>
    </source>
</evidence>